<protein>
    <submittedName>
        <fullName evidence="2">Uncharacterized protein</fullName>
    </submittedName>
</protein>
<feature type="region of interest" description="Disordered" evidence="1">
    <location>
        <begin position="18"/>
        <end position="50"/>
    </location>
</feature>
<evidence type="ECO:0000313" key="3">
    <source>
        <dbReference type="Proteomes" id="UP000277204"/>
    </source>
</evidence>
<evidence type="ECO:0000313" key="2">
    <source>
        <dbReference type="EMBL" id="VDP26985.1"/>
    </source>
</evidence>
<feature type="compositionally biased region" description="Basic and acidic residues" evidence="1">
    <location>
        <begin position="35"/>
        <end position="50"/>
    </location>
</feature>
<name>A0A183MQA6_9TREM</name>
<organism evidence="2 3">
    <name type="scientific">Schistosoma margrebowiei</name>
    <dbReference type="NCBI Taxonomy" id="48269"/>
    <lineage>
        <taxon>Eukaryota</taxon>
        <taxon>Metazoa</taxon>
        <taxon>Spiralia</taxon>
        <taxon>Lophotrochozoa</taxon>
        <taxon>Platyhelminthes</taxon>
        <taxon>Trematoda</taxon>
        <taxon>Digenea</taxon>
        <taxon>Strigeidida</taxon>
        <taxon>Schistosomatoidea</taxon>
        <taxon>Schistosomatidae</taxon>
        <taxon>Schistosoma</taxon>
    </lineage>
</organism>
<evidence type="ECO:0000256" key="1">
    <source>
        <dbReference type="SAM" id="MobiDB-lite"/>
    </source>
</evidence>
<reference evidence="2 3" key="1">
    <citation type="submission" date="2018-11" db="EMBL/GenBank/DDBJ databases">
        <authorList>
            <consortium name="Pathogen Informatics"/>
        </authorList>
    </citation>
    <scope>NUCLEOTIDE SEQUENCE [LARGE SCALE GENOMIC DNA]</scope>
    <source>
        <strain evidence="2 3">Zambia</strain>
    </source>
</reference>
<gene>
    <name evidence="2" type="ORF">SMRZ_LOCUS18231</name>
</gene>
<dbReference type="AlphaFoldDB" id="A0A183MQA6"/>
<sequence length="103" mass="11726">MVEPTGTYIPAIIARLGHHSRQVRPPRQGSSFDRGLVDMEDPPRELENRDSKPLVNLGSRILREKMANGPIIGHRQPWDCIPLRCSTALWIRPLGQRLGEWLP</sequence>
<dbReference type="EMBL" id="UZAI01017586">
    <property type="protein sequence ID" value="VDP26985.1"/>
    <property type="molecule type" value="Genomic_DNA"/>
</dbReference>
<proteinExistence type="predicted"/>
<keyword evidence="3" id="KW-1185">Reference proteome</keyword>
<dbReference type="Proteomes" id="UP000277204">
    <property type="component" value="Unassembled WGS sequence"/>
</dbReference>
<accession>A0A183MQA6</accession>